<comment type="caution">
    <text evidence="1">The sequence shown here is derived from an EMBL/GenBank/DDBJ whole genome shotgun (WGS) entry which is preliminary data.</text>
</comment>
<evidence type="ECO:0000313" key="2">
    <source>
        <dbReference type="Proteomes" id="UP000016569"/>
    </source>
</evidence>
<protein>
    <submittedName>
        <fullName evidence="1">Uncharacterized protein</fullName>
    </submittedName>
</protein>
<sequence>MNRVCRRHDEILTFRNEGEPDIDRAGFMRVDVGDDPEVISGLRDEHADGDDGLDHAGMRTRVDVQANSNVRNGSTEDLGLRAISGRGF</sequence>
<accession>A0A8E0KGV2</accession>
<proteinExistence type="predicted"/>
<gene>
    <name evidence="1" type="ORF">MBEBAB_0063</name>
</gene>
<evidence type="ECO:0000313" key="1">
    <source>
        <dbReference type="EMBL" id="GAD57813.1"/>
    </source>
</evidence>
<organism evidence="1 2">
    <name type="scientific">Brevundimonas abyssalis TAR-001</name>
    <dbReference type="NCBI Taxonomy" id="1391729"/>
    <lineage>
        <taxon>Bacteria</taxon>
        <taxon>Pseudomonadati</taxon>
        <taxon>Pseudomonadota</taxon>
        <taxon>Alphaproteobacteria</taxon>
        <taxon>Caulobacterales</taxon>
        <taxon>Caulobacteraceae</taxon>
        <taxon>Brevundimonas</taxon>
    </lineage>
</organism>
<reference evidence="2" key="1">
    <citation type="journal article" date="2013" name="Genome Announc.">
        <title>Draft Genome Sequence of the Dimorphic Prosthecate Bacterium Brevundimonas abyssalis TAR-001T.</title>
        <authorList>
            <person name="Tsubouchi T."/>
            <person name="Nishi S."/>
            <person name="Usui K."/>
            <person name="Shimane Y."/>
            <person name="Takaki Y."/>
            <person name="Maruyama T."/>
            <person name="Hatada Y."/>
        </authorList>
    </citation>
    <scope>NUCLEOTIDE SEQUENCE [LARGE SCALE GENOMIC DNA]</scope>
    <source>
        <strain evidence="2">TAR-001</strain>
    </source>
</reference>
<dbReference type="AlphaFoldDB" id="A0A8E0KGV2"/>
<dbReference type="Proteomes" id="UP000016569">
    <property type="component" value="Unassembled WGS sequence"/>
</dbReference>
<keyword evidence="2" id="KW-1185">Reference proteome</keyword>
<dbReference type="EMBL" id="BATC01000001">
    <property type="protein sequence ID" value="GAD57813.1"/>
    <property type="molecule type" value="Genomic_DNA"/>
</dbReference>
<name>A0A8E0KGV2_9CAUL</name>